<dbReference type="Pfam" id="PF08239">
    <property type="entry name" value="SH3_3"/>
    <property type="match status" value="1"/>
</dbReference>
<proteinExistence type="predicted"/>
<sequence length="187" mass="19253">MLVSIRVELGSRLRAVAGAAVVLASFLTAGVAVAAPPAVAVTNVNLRAGPSTSFPTVVTVPAGATLATYGCLADYSWCDVALGSVRGWMAAQYIKVVPSAGASPVVMTAAVAAGLGIAAVAFNQSYWNTHYVGRPWYGQWNRYYGPYARGPVGHVGATRCYNGACRHGGATRGPAGNTVVRRGVVVR</sequence>
<dbReference type="Proteomes" id="UP001144397">
    <property type="component" value="Unassembled WGS sequence"/>
</dbReference>
<keyword evidence="1" id="KW-0732">Signal</keyword>
<evidence type="ECO:0000259" key="2">
    <source>
        <dbReference type="SMART" id="SM00287"/>
    </source>
</evidence>
<dbReference type="AlphaFoldDB" id="A0A9W6CH20"/>
<gene>
    <name evidence="3" type="ORF">XFLAVUS301_02130</name>
</gene>
<comment type="caution">
    <text evidence="3">The sequence shown here is derived from an EMBL/GenBank/DDBJ whole genome shotgun (WGS) entry which is preliminary data.</text>
</comment>
<organism evidence="3 4">
    <name type="scientific">Xanthobacter flavus</name>
    <dbReference type="NCBI Taxonomy" id="281"/>
    <lineage>
        <taxon>Bacteria</taxon>
        <taxon>Pseudomonadati</taxon>
        <taxon>Pseudomonadota</taxon>
        <taxon>Alphaproteobacteria</taxon>
        <taxon>Hyphomicrobiales</taxon>
        <taxon>Xanthobacteraceae</taxon>
        <taxon>Xanthobacter</taxon>
    </lineage>
</organism>
<dbReference type="EMBL" id="BSDO01000001">
    <property type="protein sequence ID" value="GLI20539.1"/>
    <property type="molecule type" value="Genomic_DNA"/>
</dbReference>
<dbReference type="Gene3D" id="2.30.30.40">
    <property type="entry name" value="SH3 Domains"/>
    <property type="match status" value="1"/>
</dbReference>
<evidence type="ECO:0000313" key="4">
    <source>
        <dbReference type="Proteomes" id="UP001144397"/>
    </source>
</evidence>
<feature type="domain" description="SH3b" evidence="2">
    <location>
        <begin position="36"/>
        <end position="98"/>
    </location>
</feature>
<reference evidence="3" key="1">
    <citation type="submission" date="2022-12" db="EMBL/GenBank/DDBJ databases">
        <title>Reference genome sequencing for broad-spectrum identification of bacterial and archaeal isolates by mass spectrometry.</title>
        <authorList>
            <person name="Sekiguchi Y."/>
            <person name="Tourlousse D.M."/>
        </authorList>
    </citation>
    <scope>NUCLEOTIDE SEQUENCE</scope>
    <source>
        <strain evidence="3">301</strain>
    </source>
</reference>
<dbReference type="InterPro" id="IPR003646">
    <property type="entry name" value="SH3-like_bac-type"/>
</dbReference>
<dbReference type="SMART" id="SM00287">
    <property type="entry name" value="SH3b"/>
    <property type="match status" value="1"/>
</dbReference>
<evidence type="ECO:0000313" key="3">
    <source>
        <dbReference type="EMBL" id="GLI20539.1"/>
    </source>
</evidence>
<evidence type="ECO:0000256" key="1">
    <source>
        <dbReference type="SAM" id="SignalP"/>
    </source>
</evidence>
<feature type="chain" id="PRO_5040857633" description="SH3b domain-containing protein" evidence="1">
    <location>
        <begin position="35"/>
        <end position="187"/>
    </location>
</feature>
<feature type="signal peptide" evidence="1">
    <location>
        <begin position="1"/>
        <end position="34"/>
    </location>
</feature>
<name>A0A9W6CH20_XANFL</name>
<accession>A0A9W6CH20</accession>
<protein>
    <recommendedName>
        <fullName evidence="2">SH3b domain-containing protein</fullName>
    </recommendedName>
</protein>